<dbReference type="EMBL" id="LNIX01000019">
    <property type="protein sequence ID" value="OXA44560.1"/>
    <property type="molecule type" value="Genomic_DNA"/>
</dbReference>
<name>A0A226DHF0_FOLCA</name>
<dbReference type="Proteomes" id="UP000198287">
    <property type="component" value="Unassembled WGS sequence"/>
</dbReference>
<dbReference type="AlphaFoldDB" id="A0A226DHF0"/>
<protein>
    <submittedName>
        <fullName evidence="1">Uncharacterized protein</fullName>
    </submittedName>
</protein>
<evidence type="ECO:0000313" key="1">
    <source>
        <dbReference type="EMBL" id="OXA44560.1"/>
    </source>
</evidence>
<dbReference type="OrthoDB" id="10673800at2759"/>
<keyword evidence="2" id="KW-1185">Reference proteome</keyword>
<sequence>MSSFLPHKPHYDKIWEEFQNQAQILGETTILPGASDLQNDASWTLDQLSHTFSDVMKELRSVKLPHDSGVQLDQPFYTPYGKPSMTLDPDVGLAEAHQLVQEAWKRRHIFRSTRLESTLKSILRSYTVEKKRLGLVSEKSFQFTPFPAKLRKGSEAGDLVRNYKQMGVTDLLDIQARAARDYYTSIYLFLYLRGFSVKNLTVSASAMCLTTCIDYVGALDDPCMGGKEAYMTAMLDSLKVKGAKWASGVDEVITTCAFLSRKMELVDQYEKDPTLSISPSHPTPLEYMENRWWDGALPIYFKLPLLYQDDHGVPITDKYAPIGTSQCHEIKKAIETIIRYNELADVHNDIFAEEPFNEVHLAGRYGGLPAVIDYADVCASTVDEVAACNCGAGDASHDYGTDMAIGSVAWFSIVPHYRVVTHLAETHEMTDPFYAALTKKARHGAFITGKIADTGKQAALHHENWVPTHKMTSLSPYTSGECKHCAVIGDWVVNRCLYRDDRPSKSGRLRKFVTSEVHLQSSVVMEGFWGQVVTLIAGNEFPKEIVTRCRDVVDAVWETLRAAQGGASPDEMAKCVVNNHMAIDQTIIATHSVERGHVLRRAMVGALSTMVDRTDVAVYQRMMDSSFCLSGVEVNRVEE</sequence>
<gene>
    <name evidence="1" type="ORF">Fcan01_20663</name>
</gene>
<reference evidence="1 2" key="1">
    <citation type="submission" date="2015-12" db="EMBL/GenBank/DDBJ databases">
        <title>The genome of Folsomia candida.</title>
        <authorList>
            <person name="Faddeeva A."/>
            <person name="Derks M.F."/>
            <person name="Anvar Y."/>
            <person name="Smit S."/>
            <person name="Van Straalen N."/>
            <person name="Roelofs D."/>
        </authorList>
    </citation>
    <scope>NUCLEOTIDE SEQUENCE [LARGE SCALE GENOMIC DNA]</scope>
    <source>
        <strain evidence="1 2">VU population</strain>
        <tissue evidence="1">Whole body</tissue>
    </source>
</reference>
<comment type="caution">
    <text evidence="1">The sequence shown here is derived from an EMBL/GenBank/DDBJ whole genome shotgun (WGS) entry which is preliminary data.</text>
</comment>
<accession>A0A226DHF0</accession>
<evidence type="ECO:0000313" key="2">
    <source>
        <dbReference type="Proteomes" id="UP000198287"/>
    </source>
</evidence>
<proteinExistence type="predicted"/>
<organism evidence="1 2">
    <name type="scientific">Folsomia candida</name>
    <name type="common">Springtail</name>
    <dbReference type="NCBI Taxonomy" id="158441"/>
    <lineage>
        <taxon>Eukaryota</taxon>
        <taxon>Metazoa</taxon>
        <taxon>Ecdysozoa</taxon>
        <taxon>Arthropoda</taxon>
        <taxon>Hexapoda</taxon>
        <taxon>Collembola</taxon>
        <taxon>Entomobryomorpha</taxon>
        <taxon>Isotomoidea</taxon>
        <taxon>Isotomidae</taxon>
        <taxon>Proisotominae</taxon>
        <taxon>Folsomia</taxon>
    </lineage>
</organism>